<dbReference type="AlphaFoldDB" id="A0AA35W475"/>
<feature type="region of interest" description="Disordered" evidence="1">
    <location>
        <begin position="36"/>
        <end position="67"/>
    </location>
</feature>
<gene>
    <name evidence="2" type="ORF">GBAR_LOCUS5234</name>
</gene>
<comment type="caution">
    <text evidence="2">The sequence shown here is derived from an EMBL/GenBank/DDBJ whole genome shotgun (WGS) entry which is preliminary data.</text>
</comment>
<keyword evidence="3" id="KW-1185">Reference proteome</keyword>
<dbReference type="Proteomes" id="UP001174909">
    <property type="component" value="Unassembled WGS sequence"/>
</dbReference>
<evidence type="ECO:0000313" key="3">
    <source>
        <dbReference type="Proteomes" id="UP001174909"/>
    </source>
</evidence>
<accession>A0AA35W475</accession>
<name>A0AA35W475_GEOBA</name>
<protein>
    <submittedName>
        <fullName evidence="2">Uncharacterized protein</fullName>
    </submittedName>
</protein>
<feature type="compositionally biased region" description="Polar residues" evidence="1">
    <location>
        <begin position="58"/>
        <end position="67"/>
    </location>
</feature>
<proteinExistence type="predicted"/>
<reference evidence="2" key="1">
    <citation type="submission" date="2023-03" db="EMBL/GenBank/DDBJ databases">
        <authorList>
            <person name="Steffen K."/>
            <person name="Cardenas P."/>
        </authorList>
    </citation>
    <scope>NUCLEOTIDE SEQUENCE</scope>
</reference>
<organism evidence="2 3">
    <name type="scientific">Geodia barretti</name>
    <name type="common">Barrett's horny sponge</name>
    <dbReference type="NCBI Taxonomy" id="519541"/>
    <lineage>
        <taxon>Eukaryota</taxon>
        <taxon>Metazoa</taxon>
        <taxon>Porifera</taxon>
        <taxon>Demospongiae</taxon>
        <taxon>Heteroscleromorpha</taxon>
        <taxon>Tetractinellida</taxon>
        <taxon>Astrophorina</taxon>
        <taxon>Geodiidae</taxon>
        <taxon>Geodia</taxon>
    </lineage>
</organism>
<feature type="compositionally biased region" description="Basic and acidic residues" evidence="1">
    <location>
        <begin position="41"/>
        <end position="57"/>
    </location>
</feature>
<evidence type="ECO:0000256" key="1">
    <source>
        <dbReference type="SAM" id="MobiDB-lite"/>
    </source>
</evidence>
<sequence length="67" mass="7365">MTLSAWLRAAAHERLKAQQSLEPFSSQADLDDFFSACDGLEGDKPEPDWEQHLDAISRSRSAGESGT</sequence>
<dbReference type="EMBL" id="CASHTH010000782">
    <property type="protein sequence ID" value="CAI8007508.1"/>
    <property type="molecule type" value="Genomic_DNA"/>
</dbReference>
<evidence type="ECO:0000313" key="2">
    <source>
        <dbReference type="EMBL" id="CAI8007508.1"/>
    </source>
</evidence>